<dbReference type="GO" id="GO:0044781">
    <property type="term" value="P:bacterial-type flagellum organization"/>
    <property type="evidence" value="ECO:0007669"/>
    <property type="project" value="UniProtKB-UniRule"/>
</dbReference>
<feature type="chain" id="PRO_5014898137" description="Flagellar protein" evidence="9">
    <location>
        <begin position="31"/>
        <end position="177"/>
    </location>
</feature>
<feature type="compositionally biased region" description="Low complexity" evidence="8">
    <location>
        <begin position="145"/>
        <end position="154"/>
    </location>
</feature>
<sequence length="177" mass="17771">MTAASRRSAAAVRIASGIVLTGLAVTGAQAADVVLSTAQAGNPASSAAASHSFASNAPAISSGGSLVQAGLGLFAVIALILAMAWVARRVGLVRHGAGTASIKVVNSLTLGTRQKVVTVEVGDTWLVLGVSPNEIRPLHTLPAQPDSGAPTGSPSTPPMQGGFGERLMRAMQENLKK</sequence>
<feature type="signal peptide" evidence="9">
    <location>
        <begin position="1"/>
        <end position="30"/>
    </location>
</feature>
<feature type="region of interest" description="Disordered" evidence="8">
    <location>
        <begin position="137"/>
        <end position="166"/>
    </location>
</feature>
<dbReference type="Proteomes" id="UP000234341">
    <property type="component" value="Unassembled WGS sequence"/>
</dbReference>
<comment type="similarity">
    <text evidence="6 7">Belongs to the FliO/MopB family.</text>
</comment>
<keyword evidence="2 7" id="KW-0812">Transmembrane</keyword>
<dbReference type="RefSeq" id="WP_101681314.1">
    <property type="nucleotide sequence ID" value="NZ_PJRP01000003.1"/>
</dbReference>
<evidence type="ECO:0000256" key="9">
    <source>
        <dbReference type="SAM" id="SignalP"/>
    </source>
</evidence>
<evidence type="ECO:0000256" key="1">
    <source>
        <dbReference type="ARBA" id="ARBA00022475"/>
    </source>
</evidence>
<evidence type="ECO:0000256" key="5">
    <source>
        <dbReference type="ARBA" id="ARBA00023143"/>
    </source>
</evidence>
<keyword evidence="3 7" id="KW-1133">Transmembrane helix</keyword>
<dbReference type="GO" id="GO:0009425">
    <property type="term" value="C:bacterial-type flagellum basal body"/>
    <property type="evidence" value="ECO:0007669"/>
    <property type="project" value="UniProtKB-SubCell"/>
</dbReference>
<keyword evidence="1 7" id="KW-1003">Cell membrane</keyword>
<dbReference type="InterPro" id="IPR022781">
    <property type="entry name" value="Flagellar_biosynth_FliO"/>
</dbReference>
<proteinExistence type="inferred from homology"/>
<reference evidence="10 11" key="1">
    <citation type="submission" date="2017-12" db="EMBL/GenBank/DDBJ databases">
        <title>Genome sequence of the active heterotrophic nitrifier-denitrifier, Cupriavidus pauculus UM1.</title>
        <authorList>
            <person name="Putonti C."/>
            <person name="Castignetti D."/>
        </authorList>
    </citation>
    <scope>NUCLEOTIDE SEQUENCE [LARGE SCALE GENOMIC DNA]</scope>
    <source>
        <strain evidence="10 11">UM1</strain>
    </source>
</reference>
<accession>A0A2N5CEV7</accession>
<organism evidence="10 11">
    <name type="scientific">Cupriavidus pauculus</name>
    <dbReference type="NCBI Taxonomy" id="82633"/>
    <lineage>
        <taxon>Bacteria</taxon>
        <taxon>Pseudomonadati</taxon>
        <taxon>Pseudomonadota</taxon>
        <taxon>Betaproteobacteria</taxon>
        <taxon>Burkholderiales</taxon>
        <taxon>Burkholderiaceae</taxon>
        <taxon>Cupriavidus</taxon>
    </lineage>
</organism>
<evidence type="ECO:0000313" key="11">
    <source>
        <dbReference type="Proteomes" id="UP000234341"/>
    </source>
</evidence>
<evidence type="ECO:0000256" key="8">
    <source>
        <dbReference type="SAM" id="MobiDB-lite"/>
    </source>
</evidence>
<dbReference type="NCBIfam" id="TIGR03500">
    <property type="entry name" value="FliO_TIGR"/>
    <property type="match status" value="1"/>
</dbReference>
<evidence type="ECO:0000256" key="7">
    <source>
        <dbReference type="RuleBase" id="RU362064"/>
    </source>
</evidence>
<keyword evidence="10" id="KW-0966">Cell projection</keyword>
<dbReference type="AlphaFoldDB" id="A0A2N5CEV7"/>
<dbReference type="PANTHER" id="PTHR38766:SF1">
    <property type="entry name" value="FLAGELLAR PROTEIN FLIO"/>
    <property type="match status" value="1"/>
</dbReference>
<evidence type="ECO:0000256" key="3">
    <source>
        <dbReference type="ARBA" id="ARBA00022989"/>
    </source>
</evidence>
<keyword evidence="10" id="KW-0282">Flagellum</keyword>
<gene>
    <name evidence="10" type="primary">fliO</name>
    <name evidence="10" type="ORF">CYJ10_09885</name>
</gene>
<dbReference type="Pfam" id="PF04347">
    <property type="entry name" value="FliO"/>
    <property type="match status" value="1"/>
</dbReference>
<evidence type="ECO:0000256" key="4">
    <source>
        <dbReference type="ARBA" id="ARBA00023136"/>
    </source>
</evidence>
<evidence type="ECO:0000313" key="10">
    <source>
        <dbReference type="EMBL" id="PLQ00748.1"/>
    </source>
</evidence>
<keyword evidence="5 7" id="KW-0975">Bacterial flagellum</keyword>
<dbReference type="GO" id="GO:0005886">
    <property type="term" value="C:plasma membrane"/>
    <property type="evidence" value="ECO:0007669"/>
    <property type="project" value="UniProtKB-SubCell"/>
</dbReference>
<name>A0A2N5CEV7_9BURK</name>
<comment type="subcellular location">
    <subcellularLocation>
        <location evidence="7">Cell membrane</location>
    </subcellularLocation>
    <subcellularLocation>
        <location evidence="7">Bacterial flagellum basal body</location>
    </subcellularLocation>
</comment>
<comment type="caution">
    <text evidence="10">The sequence shown here is derived from an EMBL/GenBank/DDBJ whole genome shotgun (WGS) entry which is preliminary data.</text>
</comment>
<evidence type="ECO:0000256" key="2">
    <source>
        <dbReference type="ARBA" id="ARBA00022692"/>
    </source>
</evidence>
<keyword evidence="10" id="KW-0969">Cilium</keyword>
<protein>
    <recommendedName>
        <fullName evidence="7">Flagellar protein</fullName>
    </recommendedName>
</protein>
<evidence type="ECO:0000256" key="6">
    <source>
        <dbReference type="ARBA" id="ARBA00037937"/>
    </source>
</evidence>
<dbReference type="PANTHER" id="PTHR38766">
    <property type="entry name" value="FLAGELLAR PROTEIN FLIO"/>
    <property type="match status" value="1"/>
</dbReference>
<dbReference type="EMBL" id="PJRP01000003">
    <property type="protein sequence ID" value="PLQ00748.1"/>
    <property type="molecule type" value="Genomic_DNA"/>
</dbReference>
<keyword evidence="4 7" id="KW-0472">Membrane</keyword>
<dbReference type="InterPro" id="IPR052205">
    <property type="entry name" value="FliO/MopB"/>
</dbReference>
<dbReference type="OrthoDB" id="9182371at2"/>
<feature type="transmembrane region" description="Helical" evidence="7">
    <location>
        <begin position="66"/>
        <end position="87"/>
    </location>
</feature>
<keyword evidence="9" id="KW-0732">Signal</keyword>